<organism evidence="2 3">
    <name type="scientific">Schleiferilactobacillus shenzhenensis LY-73</name>
    <dbReference type="NCBI Taxonomy" id="1231336"/>
    <lineage>
        <taxon>Bacteria</taxon>
        <taxon>Bacillati</taxon>
        <taxon>Bacillota</taxon>
        <taxon>Bacilli</taxon>
        <taxon>Lactobacillales</taxon>
        <taxon>Lactobacillaceae</taxon>
        <taxon>Schleiferilactobacillus</taxon>
    </lineage>
</organism>
<keyword evidence="1" id="KW-1133">Transmembrane helix</keyword>
<dbReference type="Proteomes" id="UP000030647">
    <property type="component" value="Unassembled WGS sequence"/>
</dbReference>
<gene>
    <name evidence="2" type="ORF">L248_0370</name>
</gene>
<feature type="transmembrane region" description="Helical" evidence="1">
    <location>
        <begin position="6"/>
        <end position="26"/>
    </location>
</feature>
<evidence type="ECO:0000256" key="1">
    <source>
        <dbReference type="SAM" id="Phobius"/>
    </source>
</evidence>
<evidence type="ECO:0000313" key="2">
    <source>
        <dbReference type="EMBL" id="ERL66691.1"/>
    </source>
</evidence>
<feature type="transmembrane region" description="Helical" evidence="1">
    <location>
        <begin position="47"/>
        <end position="64"/>
    </location>
</feature>
<dbReference type="HOGENOM" id="CLU_2585338_0_0_9"/>
<protein>
    <submittedName>
        <fullName evidence="2">Uncharacterized protein</fullName>
    </submittedName>
</protein>
<keyword evidence="1" id="KW-0472">Membrane</keyword>
<dbReference type="EMBL" id="KI271582">
    <property type="protein sequence ID" value="ERL66691.1"/>
    <property type="molecule type" value="Genomic_DNA"/>
</dbReference>
<reference evidence="3" key="1">
    <citation type="journal article" date="2013" name="Genome Announc.">
        <title>Whole-Genome Sequencing of Lactobacillus shenzhenensis Strain LY-73T.</title>
        <authorList>
            <person name="Lin Z."/>
            <person name="Liu Z."/>
            <person name="Yang R."/>
            <person name="Zou Y."/>
            <person name="Wan D."/>
            <person name="Chen J."/>
            <person name="Guo M."/>
            <person name="Zhao J."/>
            <person name="Fang C."/>
            <person name="Yang R."/>
            <person name="Liu F."/>
        </authorList>
    </citation>
    <scope>NUCLEOTIDE SEQUENCE [LARGE SCALE GENOMIC DNA]</scope>
    <source>
        <strain evidence="3">LY-73</strain>
    </source>
</reference>
<dbReference type="STRING" id="1231336.L248_0370"/>
<accession>U4TP68</accession>
<sequence length="80" mass="9168">MVTEVLAYWFVSSFYAVWQITFYNTIQDQEKTHGEKGKKNGSRNRRCNASFGCIIAVAGGNAFTRSTSFGEWEQYVISKR</sequence>
<name>U4TP68_9LACO</name>
<proteinExistence type="predicted"/>
<keyword evidence="1" id="KW-0812">Transmembrane</keyword>
<evidence type="ECO:0000313" key="3">
    <source>
        <dbReference type="Proteomes" id="UP000030647"/>
    </source>
</evidence>
<keyword evidence="3" id="KW-1185">Reference proteome</keyword>
<dbReference type="AlphaFoldDB" id="U4TP68"/>